<organism evidence="2 3">
    <name type="scientific">Vitrella brassicaformis (strain CCMP3155)</name>
    <dbReference type="NCBI Taxonomy" id="1169540"/>
    <lineage>
        <taxon>Eukaryota</taxon>
        <taxon>Sar</taxon>
        <taxon>Alveolata</taxon>
        <taxon>Colpodellida</taxon>
        <taxon>Vitrellaceae</taxon>
        <taxon>Vitrella</taxon>
    </lineage>
</organism>
<accession>A0A0G4EUU5</accession>
<gene>
    <name evidence="2" type="ORF">Vbra_13411</name>
</gene>
<feature type="compositionally biased region" description="Basic and acidic residues" evidence="1">
    <location>
        <begin position="1"/>
        <end position="15"/>
    </location>
</feature>
<proteinExistence type="predicted"/>
<sequence length="596" mass="65376">MAERHCPSREEERVDGMLVGDGDGTEDPPQQNGQQAAGSASMTVGEEGALSMGLLHDVIDRVPGLVVRFIAFPPLHLVMQLSCHTRQEAAPHHSHLTISAATAAERSFWRRLPLTLIQDLAAWLTQLTAITLRCPVQIAGWCLDVMVTIVEGHAEARRARGMHRGTLTSISIFPDVQLAHRQRSALRQTTLDRPPPFVTRPTLDALASITGLQDVHEYSVAERGWDMPSLAVVEQEGWNGDTLGRFIVSSRCLKRVSGRLLRRPWVEAFKGMPVAAWGEAGPLSQLEAIGTIEITGSIQQHLDQLQLGSPGNTQSRALHTHLFSIPHLRTIDRFVAACCASPDIPVTCSSPWARFNPMILCHDGFPAHPSPALTSVMKQMAKQAHDVRFDLTTASSLTPAPKQSAIDLAGQLSFDNAKRVTFNSTHVDPNSPVRRPSFIEHMQPLPKADWLCLSGRLNEEASRSLASKMPQQLDRLEITRMPVGDAVGAIRALGKEREVGWVDLSQVVMDRERYGRADGIAQLVGAAADLPVIKSLELHLTVREDLAGKAEAEYVRGILSSLLQQLRGLRRLEMYLPDISCPQAVTDGTTVHGFHI</sequence>
<reference evidence="2 3" key="1">
    <citation type="submission" date="2014-11" db="EMBL/GenBank/DDBJ databases">
        <authorList>
            <person name="Zhu J."/>
            <person name="Qi W."/>
            <person name="Song R."/>
        </authorList>
    </citation>
    <scope>NUCLEOTIDE SEQUENCE [LARGE SCALE GENOMIC DNA]</scope>
</reference>
<evidence type="ECO:0000313" key="2">
    <source>
        <dbReference type="EMBL" id="CEM02024.1"/>
    </source>
</evidence>
<keyword evidence="3" id="KW-1185">Reference proteome</keyword>
<feature type="compositionally biased region" description="Low complexity" evidence="1">
    <location>
        <begin position="30"/>
        <end position="41"/>
    </location>
</feature>
<dbReference type="EMBL" id="CDMY01000316">
    <property type="protein sequence ID" value="CEM02024.1"/>
    <property type="molecule type" value="Genomic_DNA"/>
</dbReference>
<dbReference type="VEuPathDB" id="CryptoDB:Vbra_13411"/>
<dbReference type="AlphaFoldDB" id="A0A0G4EUU5"/>
<evidence type="ECO:0000256" key="1">
    <source>
        <dbReference type="SAM" id="MobiDB-lite"/>
    </source>
</evidence>
<dbReference type="InParanoid" id="A0A0G4EUU5"/>
<dbReference type="Proteomes" id="UP000041254">
    <property type="component" value="Unassembled WGS sequence"/>
</dbReference>
<evidence type="ECO:0000313" key="3">
    <source>
        <dbReference type="Proteomes" id="UP000041254"/>
    </source>
</evidence>
<dbReference type="PhylomeDB" id="A0A0G4EUU5"/>
<feature type="region of interest" description="Disordered" evidence="1">
    <location>
        <begin position="1"/>
        <end position="42"/>
    </location>
</feature>
<protein>
    <submittedName>
        <fullName evidence="2">Uncharacterized protein</fullName>
    </submittedName>
</protein>
<name>A0A0G4EUU5_VITBC</name>